<protein>
    <recommendedName>
        <fullName evidence="4">HNH nuclease domain-containing protein</fullName>
    </recommendedName>
</protein>
<gene>
    <name evidence="2" type="ORF">DXG03_008044</name>
</gene>
<reference evidence="2" key="1">
    <citation type="submission" date="2020-07" db="EMBL/GenBank/DDBJ databases">
        <authorList>
            <person name="Nieuwenhuis M."/>
            <person name="Van De Peppel L.J.J."/>
        </authorList>
    </citation>
    <scope>NUCLEOTIDE SEQUENCE</scope>
    <source>
        <strain evidence="2">AP01</strain>
        <tissue evidence="2">Mycelium</tissue>
    </source>
</reference>
<evidence type="ECO:0000256" key="1">
    <source>
        <dbReference type="SAM" id="MobiDB-lite"/>
    </source>
</evidence>
<evidence type="ECO:0000313" key="2">
    <source>
        <dbReference type="EMBL" id="KAG5644662.1"/>
    </source>
</evidence>
<dbReference type="AlphaFoldDB" id="A0A9P7GCG2"/>
<feature type="region of interest" description="Disordered" evidence="1">
    <location>
        <begin position="241"/>
        <end position="273"/>
    </location>
</feature>
<name>A0A9P7GCG2_9AGAR</name>
<dbReference type="OrthoDB" id="2951182at2759"/>
<evidence type="ECO:0008006" key="4">
    <source>
        <dbReference type="Google" id="ProtNLM"/>
    </source>
</evidence>
<reference evidence="2" key="2">
    <citation type="submission" date="2021-10" db="EMBL/GenBank/DDBJ databases">
        <title>Phylogenomics reveals ancestral predisposition of the termite-cultivated fungus Termitomyces towards a domesticated lifestyle.</title>
        <authorList>
            <person name="Auxier B."/>
            <person name="Grum-Grzhimaylo A."/>
            <person name="Cardenas M.E."/>
            <person name="Lodge J.D."/>
            <person name="Laessoe T."/>
            <person name="Pedersen O."/>
            <person name="Smith M.E."/>
            <person name="Kuyper T.W."/>
            <person name="Franco-Molano E.A."/>
            <person name="Baroni T.J."/>
            <person name="Aanen D.K."/>
        </authorList>
    </citation>
    <scope>NUCLEOTIDE SEQUENCE</scope>
    <source>
        <strain evidence="2">AP01</strain>
        <tissue evidence="2">Mycelium</tissue>
    </source>
</reference>
<accession>A0A9P7GCG2</accession>
<comment type="caution">
    <text evidence="2">The sequence shown here is derived from an EMBL/GenBank/DDBJ whole genome shotgun (WGS) entry which is preliminary data.</text>
</comment>
<feature type="compositionally biased region" description="Polar residues" evidence="1">
    <location>
        <begin position="247"/>
        <end position="256"/>
    </location>
</feature>
<keyword evidence="3" id="KW-1185">Reference proteome</keyword>
<dbReference type="Proteomes" id="UP000775547">
    <property type="component" value="Unassembled WGS sequence"/>
</dbReference>
<proteinExistence type="predicted"/>
<organism evidence="2 3">
    <name type="scientific">Asterophora parasitica</name>
    <dbReference type="NCBI Taxonomy" id="117018"/>
    <lineage>
        <taxon>Eukaryota</taxon>
        <taxon>Fungi</taxon>
        <taxon>Dikarya</taxon>
        <taxon>Basidiomycota</taxon>
        <taxon>Agaricomycotina</taxon>
        <taxon>Agaricomycetes</taxon>
        <taxon>Agaricomycetidae</taxon>
        <taxon>Agaricales</taxon>
        <taxon>Tricholomatineae</taxon>
        <taxon>Lyophyllaceae</taxon>
        <taxon>Asterophora</taxon>
    </lineage>
</organism>
<evidence type="ECO:0000313" key="3">
    <source>
        <dbReference type="Proteomes" id="UP000775547"/>
    </source>
</evidence>
<dbReference type="EMBL" id="JABCKV010000063">
    <property type="protein sequence ID" value="KAG5644662.1"/>
    <property type="molecule type" value="Genomic_DNA"/>
</dbReference>
<sequence length="273" mass="30684">MPRNLVPCPAPNNNTYPSVIEVETKTINVYHLGFGKPVLILRLAVSPIGPYPLCRIFRDWSPPKDGAPDLWLINRKDATNDEKSPKRKITKSNAIDVTDVAPLVTQRERAVPFEEADWYRRRFLPYKARDPEGNINSTHNLITLHCDINSRALDGGHIVFYPYGDDTWRTIWLAEGSLQLARHRNVAKVDLPTQRLRGVYLYARFAFNISRLAAPFLTEVEDTIVVAAEGVDNFLLRLEGGGGDSGASKQAETRSMTSKRKATEELSGQAKKK</sequence>